<dbReference type="AlphaFoldDB" id="L7FDM9"/>
<accession>L7FDM9</accession>
<evidence type="ECO:0000313" key="1">
    <source>
        <dbReference type="EMBL" id="ELP69176.1"/>
    </source>
</evidence>
<gene>
    <name evidence="1" type="ORF">STRTUCAR8_00806</name>
</gene>
<dbReference type="PATRIC" id="fig|698760.3.peg.2133"/>
<reference evidence="1 2" key="1">
    <citation type="journal article" date="2011" name="Plasmid">
        <title>Streptomyces turgidiscabies Car8 contains a modular pathogenicity island that shares virulence genes with other actinobacterial plant pathogens.</title>
        <authorList>
            <person name="Huguet-Tapia J.C."/>
            <person name="Badger J.H."/>
            <person name="Loria R."/>
            <person name="Pettis G.S."/>
        </authorList>
    </citation>
    <scope>NUCLEOTIDE SEQUENCE [LARGE SCALE GENOMIC DNA]</scope>
    <source>
        <strain evidence="1 2">Car8</strain>
    </source>
</reference>
<organism evidence="1 2">
    <name type="scientific">Streptomyces turgidiscabies (strain Car8)</name>
    <dbReference type="NCBI Taxonomy" id="698760"/>
    <lineage>
        <taxon>Bacteria</taxon>
        <taxon>Bacillati</taxon>
        <taxon>Actinomycetota</taxon>
        <taxon>Actinomycetes</taxon>
        <taxon>Kitasatosporales</taxon>
        <taxon>Streptomycetaceae</taxon>
        <taxon>Streptomyces</taxon>
    </lineage>
</organism>
<protein>
    <submittedName>
        <fullName evidence="1">Uncharacterized protein</fullName>
    </submittedName>
</protein>
<keyword evidence="2" id="KW-1185">Reference proteome</keyword>
<dbReference type="EMBL" id="AEJB01000167">
    <property type="protein sequence ID" value="ELP69176.1"/>
    <property type="molecule type" value="Genomic_DNA"/>
</dbReference>
<sequence length="58" mass="6227">MNCSLCCPLCARHHALRQRLGLARTQRLALLLLKERLNGRQAAGSAGAVLAVGLIALY</sequence>
<comment type="caution">
    <text evidence="1">The sequence shown here is derived from an EMBL/GenBank/DDBJ whole genome shotgun (WGS) entry which is preliminary data.</text>
</comment>
<name>L7FDM9_STRT8</name>
<evidence type="ECO:0000313" key="2">
    <source>
        <dbReference type="Proteomes" id="UP000010931"/>
    </source>
</evidence>
<dbReference type="Proteomes" id="UP000010931">
    <property type="component" value="Unassembled WGS sequence"/>
</dbReference>
<proteinExistence type="predicted"/>